<evidence type="ECO:0000313" key="3">
    <source>
        <dbReference type="Proteomes" id="UP001141806"/>
    </source>
</evidence>
<organism evidence="2 3">
    <name type="scientific">Protea cynaroides</name>
    <dbReference type="NCBI Taxonomy" id="273540"/>
    <lineage>
        <taxon>Eukaryota</taxon>
        <taxon>Viridiplantae</taxon>
        <taxon>Streptophyta</taxon>
        <taxon>Embryophyta</taxon>
        <taxon>Tracheophyta</taxon>
        <taxon>Spermatophyta</taxon>
        <taxon>Magnoliopsida</taxon>
        <taxon>Proteales</taxon>
        <taxon>Proteaceae</taxon>
        <taxon>Protea</taxon>
    </lineage>
</organism>
<dbReference type="EMBL" id="JAMYWD010000002">
    <property type="protein sequence ID" value="KAJ4979741.1"/>
    <property type="molecule type" value="Genomic_DNA"/>
</dbReference>
<sequence length="320" mass="35297">MLWSQKRPVKTTIAGPLRQGKKAKSTSHHSIPTNLDKQLWSKEGDDPQIQTKTREKSLVTSEPSPKDALAKDLHPSAPTSQEHEDTPPSAPTSQEGIALTPINLLSVKATSTLETTVKLAPSSPSSVDTIAHSLDTRVPRLSSGTPMVTPPLIVMLKKASEGQTSSSLGALSPNIAYWPKWPVITSAQGKESLEVIMHRHVDLGRSLHSFEKTRDEAVKRKKNNDAISERTHLETDLTALRKVKKEANKAIFELNYQPQVVDVKAKNATWKAQELEANIRGKINQALLQFKASENLKTYVAEAPEMKSFRHKKPTHVSTP</sequence>
<gene>
    <name evidence="2" type="ORF">NE237_010521</name>
</gene>
<comment type="caution">
    <text evidence="2">The sequence shown here is derived from an EMBL/GenBank/DDBJ whole genome shotgun (WGS) entry which is preliminary data.</text>
</comment>
<accession>A0A9Q0L0E6</accession>
<evidence type="ECO:0000256" key="1">
    <source>
        <dbReference type="SAM" id="MobiDB-lite"/>
    </source>
</evidence>
<reference evidence="2" key="1">
    <citation type="journal article" date="2023" name="Plant J.">
        <title>The genome of the king protea, Protea cynaroides.</title>
        <authorList>
            <person name="Chang J."/>
            <person name="Duong T.A."/>
            <person name="Schoeman C."/>
            <person name="Ma X."/>
            <person name="Roodt D."/>
            <person name="Barker N."/>
            <person name="Li Z."/>
            <person name="Van de Peer Y."/>
            <person name="Mizrachi E."/>
        </authorList>
    </citation>
    <scope>NUCLEOTIDE SEQUENCE</scope>
    <source>
        <tissue evidence="2">Young leaves</tissue>
    </source>
</reference>
<evidence type="ECO:0000313" key="2">
    <source>
        <dbReference type="EMBL" id="KAJ4979741.1"/>
    </source>
</evidence>
<feature type="compositionally biased region" description="Basic and acidic residues" evidence="1">
    <location>
        <begin position="64"/>
        <end position="74"/>
    </location>
</feature>
<proteinExistence type="predicted"/>
<dbReference type="Proteomes" id="UP001141806">
    <property type="component" value="Unassembled WGS sequence"/>
</dbReference>
<name>A0A9Q0L0E6_9MAGN</name>
<protein>
    <submittedName>
        <fullName evidence="2">Uncharacterized protein</fullName>
    </submittedName>
</protein>
<keyword evidence="3" id="KW-1185">Reference proteome</keyword>
<feature type="region of interest" description="Disordered" evidence="1">
    <location>
        <begin position="1"/>
        <end position="95"/>
    </location>
</feature>
<dbReference type="AlphaFoldDB" id="A0A9Q0L0E6"/>